<dbReference type="EMBL" id="OOIQ01000012">
    <property type="protein sequence ID" value="SPO47059.1"/>
    <property type="molecule type" value="Genomic_DNA"/>
</dbReference>
<evidence type="ECO:0000313" key="1">
    <source>
        <dbReference type="EMBL" id="SPO47059.1"/>
    </source>
</evidence>
<proteinExistence type="predicted"/>
<sequence length="234" mass="26116">MALPLPAAARTHLAALERRWNSSLHLAMLATPLRKCIVTTKVLPTALLVQLKPLRVPPKPESGKTNNTEVMMPDQVLHPKLQAVRRGKGGWICLDAGIVEHARKRGVYKMVSNAAVMLPSTGELVGKQLQERVCQEMELLQKQFGRRRNGILTTQEADETAFEISQQPKDAAHPVFIPEFTDESQQARFQDLLRNMAHTPDSHTYAVRRSPVTVPLGVALYRLQLWTSSLHAPS</sequence>
<dbReference type="AlphaFoldDB" id="A0A5C3FUK7"/>
<dbReference type="OrthoDB" id="3363286at2759"/>
<name>A0A5C3FUK7_PSEA2</name>
<accession>A0A5C3FUK7</accession>
<reference evidence="1" key="1">
    <citation type="submission" date="2018-03" db="EMBL/GenBank/DDBJ databases">
        <authorList>
            <person name="Guldener U."/>
        </authorList>
    </citation>
    <scope>NUCLEOTIDE SEQUENCE [LARGE SCALE GENOMIC DNA]</scope>
    <source>
        <strain evidence="1">ATCC34888</strain>
    </source>
</reference>
<protein>
    <submittedName>
        <fullName evidence="1">Uncharacterized protein</fullName>
    </submittedName>
</protein>
<dbReference type="Proteomes" id="UP000325008">
    <property type="component" value="Unassembled WGS sequence"/>
</dbReference>
<comment type="caution">
    <text evidence="1">The sequence shown here is derived from an EMBL/GenBank/DDBJ whole genome shotgun (WGS) entry which is preliminary data.</text>
</comment>
<keyword evidence="2" id="KW-1185">Reference proteome</keyword>
<gene>
    <name evidence="1" type="ORF">PSANT_04746</name>
</gene>
<organism evidence="1 2">
    <name type="scientific">Pseudozyma antarctica</name>
    <name type="common">Yeast</name>
    <name type="synonym">Candida antarctica</name>
    <dbReference type="NCBI Taxonomy" id="84753"/>
    <lineage>
        <taxon>Eukaryota</taxon>
        <taxon>Fungi</taxon>
        <taxon>Dikarya</taxon>
        <taxon>Basidiomycota</taxon>
        <taxon>Ustilaginomycotina</taxon>
        <taxon>Ustilaginomycetes</taxon>
        <taxon>Ustilaginales</taxon>
        <taxon>Ustilaginaceae</taxon>
        <taxon>Moesziomyces</taxon>
    </lineage>
</organism>
<evidence type="ECO:0000313" key="2">
    <source>
        <dbReference type="Proteomes" id="UP000325008"/>
    </source>
</evidence>